<organism evidence="5">
    <name type="scientific">mine drainage metagenome</name>
    <dbReference type="NCBI Taxonomy" id="410659"/>
    <lineage>
        <taxon>unclassified sequences</taxon>
        <taxon>metagenomes</taxon>
        <taxon>ecological metagenomes</taxon>
    </lineage>
</organism>
<dbReference type="Pfam" id="PF00346">
    <property type="entry name" value="Complex1_49kDa"/>
    <property type="match status" value="2"/>
</dbReference>
<dbReference type="InterPro" id="IPR001135">
    <property type="entry name" value="NADH_Q_OxRdtase_suD"/>
</dbReference>
<protein>
    <submittedName>
        <fullName evidence="5">Putative NADH dehydrogenase</fullName>
    </submittedName>
</protein>
<dbReference type="Gene3D" id="1.10.645.10">
    <property type="entry name" value="Cytochrome-c3 Hydrogenase, chain B"/>
    <property type="match status" value="1"/>
</dbReference>
<dbReference type="PANTHER" id="PTHR43485:SF1">
    <property type="entry name" value="FORMATE HYDROGENLYASE SUBUNIT 5-RELATED"/>
    <property type="match status" value="1"/>
</dbReference>
<feature type="domain" description="NADH-quinone oxidoreductase subunit D" evidence="4">
    <location>
        <begin position="467"/>
        <end position="540"/>
    </location>
</feature>
<evidence type="ECO:0000256" key="2">
    <source>
        <dbReference type="ARBA" id="ARBA00023027"/>
    </source>
</evidence>
<dbReference type="GO" id="GO:0008137">
    <property type="term" value="F:NADH dehydrogenase (ubiquinone) activity"/>
    <property type="evidence" value="ECO:0007669"/>
    <property type="project" value="InterPro"/>
</dbReference>
<feature type="domain" description="NADH:ubiquinone oxidoreductase 30kDa subunit" evidence="3">
    <location>
        <begin position="95"/>
        <end position="153"/>
    </location>
</feature>
<dbReference type="EMBL" id="CABM01000049">
    <property type="protein sequence ID" value="CBH98243.1"/>
    <property type="molecule type" value="Genomic_DNA"/>
</dbReference>
<evidence type="ECO:0000259" key="3">
    <source>
        <dbReference type="Pfam" id="PF00329"/>
    </source>
</evidence>
<evidence type="ECO:0000313" key="5">
    <source>
        <dbReference type="EMBL" id="CBH98243.1"/>
    </source>
</evidence>
<comment type="caution">
    <text evidence="5">The sequence shown here is derived from an EMBL/GenBank/DDBJ whole genome shotgun (WGS) entry which is preliminary data.</text>
</comment>
<keyword evidence="1" id="KW-0560">Oxidoreductase</keyword>
<dbReference type="SUPFAM" id="SSF143243">
    <property type="entry name" value="Nqo5-like"/>
    <property type="match status" value="1"/>
</dbReference>
<dbReference type="Gene3D" id="3.30.460.80">
    <property type="entry name" value="NADH:ubiquinone oxidoreductase, 30kDa subunit"/>
    <property type="match status" value="1"/>
</dbReference>
<gene>
    <name evidence="5" type="ORF">CARN2_3719</name>
</gene>
<evidence type="ECO:0000259" key="4">
    <source>
        <dbReference type="Pfam" id="PF00346"/>
    </source>
</evidence>
<accession>E6PTI6</accession>
<dbReference type="AlphaFoldDB" id="E6PTI6"/>
<evidence type="ECO:0000256" key="1">
    <source>
        <dbReference type="ARBA" id="ARBA00023002"/>
    </source>
</evidence>
<dbReference type="Pfam" id="PF00329">
    <property type="entry name" value="Complex1_30kDa"/>
    <property type="match status" value="1"/>
</dbReference>
<dbReference type="PANTHER" id="PTHR43485">
    <property type="entry name" value="HYDROGENASE-4 COMPONENT G"/>
    <property type="match status" value="1"/>
</dbReference>
<dbReference type="InterPro" id="IPR052197">
    <property type="entry name" value="ComplexI_49kDa-like"/>
</dbReference>
<keyword evidence="2" id="KW-0520">NAD</keyword>
<dbReference type="InterPro" id="IPR037232">
    <property type="entry name" value="NADH_quin_OxRdtase_su_C/D-like"/>
</dbReference>
<name>E6PTI6_9ZZZZ</name>
<dbReference type="SUPFAM" id="SSF56762">
    <property type="entry name" value="HydB/Nqo4-like"/>
    <property type="match status" value="1"/>
</dbReference>
<dbReference type="InterPro" id="IPR029014">
    <property type="entry name" value="NiFe-Hase_large"/>
</dbReference>
<dbReference type="GO" id="GO:0016651">
    <property type="term" value="F:oxidoreductase activity, acting on NAD(P)H"/>
    <property type="evidence" value="ECO:0007669"/>
    <property type="project" value="InterPro"/>
</dbReference>
<reference evidence="5" key="1">
    <citation type="submission" date="2009-10" db="EMBL/GenBank/DDBJ databases">
        <title>Diversity of trophic interactions inside an arsenic-rich microbial ecosystem.</title>
        <authorList>
            <person name="Bertin P.N."/>
            <person name="Heinrich-Salmeron A."/>
            <person name="Pelletier E."/>
            <person name="Goulhen-Chollet F."/>
            <person name="Arsene-Ploetze F."/>
            <person name="Gallien S."/>
            <person name="Calteau A."/>
            <person name="Vallenet D."/>
            <person name="Casiot C."/>
            <person name="Chane-Woon-Ming B."/>
            <person name="Giloteaux L."/>
            <person name="Barakat M."/>
            <person name="Bonnefoy V."/>
            <person name="Bruneel O."/>
            <person name="Chandler M."/>
            <person name="Cleiss J."/>
            <person name="Duran R."/>
            <person name="Elbaz-Poulichet F."/>
            <person name="Fonknechten N."/>
            <person name="Lauga B."/>
            <person name="Mornico D."/>
            <person name="Ortet P."/>
            <person name="Schaeffer C."/>
            <person name="Siguier P."/>
            <person name="Alexander Thil Smith A."/>
            <person name="Van Dorsselaer A."/>
            <person name="Weissenbach J."/>
            <person name="Medigue C."/>
            <person name="Le Paslier D."/>
        </authorList>
    </citation>
    <scope>NUCLEOTIDE SEQUENCE</scope>
</reference>
<dbReference type="GO" id="GO:0048038">
    <property type="term" value="F:quinone binding"/>
    <property type="evidence" value="ECO:0007669"/>
    <property type="project" value="InterPro"/>
</dbReference>
<proteinExistence type="predicted"/>
<feature type="domain" description="NADH-quinone oxidoreductase subunit D" evidence="4">
    <location>
        <begin position="312"/>
        <end position="460"/>
    </location>
</feature>
<dbReference type="InterPro" id="IPR001268">
    <property type="entry name" value="NADH_UbQ_OxRdtase_30kDa_su"/>
</dbReference>
<sequence>MRHCDTTRLSPAELPAAADALLTALGDTPSAHGRMQMAYACGCSDGGLDVIYVVSAPRSPQAAPAPHGGEAALGRPGGFLGSQGANQPYKVWRVRPEDHTLPSLANKLPLLGWYEREMMDLDGLRFTGHPEPNPLVLHEGMPRQPTPLAHGFDIHAAALDFTPQPPIVPQVLGPDIQRLPFGPVRADIVESAQFLFFYIGEGILHYHPRLFYKHRAMEARFQVPGVALRAPDLRAGAVLAERVSGIDSVAHALAFAQAVEGAMGWRAPPRSRYLRVILAELERLYNHLHYLGHLSKTTTLKVGEAQGLLLEERLKQINAKLTGSRFLRGLITPGGLRRDLDVSGLDAALDTVTDDIDSYLQRLENTRSHLDRLMTTGRLDRQVAFDQGACGPIERASDLDRDLRRDHPYANYEKVRFSVPVQKTGDAHARSLVRMEEIRESLALIRQAIGRIKPGPVLRHEVLEPADPHGEGLGWVEATRGGLLYAVHLDATRTRLQRVKIKDPSFSNWRVFPFTVEDSNMMDYAINEASFGLSVAGADR</sequence>
<dbReference type="GO" id="GO:0051287">
    <property type="term" value="F:NAD binding"/>
    <property type="evidence" value="ECO:0007669"/>
    <property type="project" value="InterPro"/>
</dbReference>